<dbReference type="InterPro" id="IPR011701">
    <property type="entry name" value="MFS"/>
</dbReference>
<feature type="transmembrane region" description="Helical" evidence="7">
    <location>
        <begin position="102"/>
        <end position="121"/>
    </location>
</feature>
<evidence type="ECO:0000256" key="7">
    <source>
        <dbReference type="SAM" id="Phobius"/>
    </source>
</evidence>
<sequence>MKTQTLSYPVGGGLAVSPDAAQELFRKVLWRLLPILFVAYFFSFLDRVNIGYAKLQMQPLLGITETQYGLAAGIFFLGYALFEIPSNLLLDKIGARKTLTRIMVLWGITSAMTMFVTTASQLYVLRFLLGVFEAGFFPGVILYLSYWFPSYLRGRVTSILLLATLTAPILGGPVSGLIMQNMGGINGWAGWQWMFLLEALPIILVGVVCFLCLSDKPEGASWLSAGEQQLHEQIMRKDRESHGHDDGHGRDAILSALIDPRVYLLALLAFSAYCGSYAFNFWLPTMIQQMGIKDVSQIALYAVIPFSMAAMGMLLVGRSSDLRRERRWHYALSMLFAAVMLTVASQWQGSLLTSLLLLGLAGFGFSGGVTVAWSLPATYLKGKAAPAGIAMVSSLATLSGFAAPWLIGYTRDLTGSSSAGLITIGGVMLLSALVMIFLVPQSAVHVGARED</sequence>
<evidence type="ECO:0000256" key="2">
    <source>
        <dbReference type="ARBA" id="ARBA00022448"/>
    </source>
</evidence>
<dbReference type="CDD" id="cd17319">
    <property type="entry name" value="MFS_ExuT_GudP_like"/>
    <property type="match status" value="1"/>
</dbReference>
<dbReference type="Proteomes" id="UP000242930">
    <property type="component" value="Unassembled WGS sequence"/>
</dbReference>
<feature type="transmembrane region" description="Helical" evidence="7">
    <location>
        <begin position="127"/>
        <end position="147"/>
    </location>
</feature>
<feature type="transmembrane region" description="Helical" evidence="7">
    <location>
        <begin position="387"/>
        <end position="407"/>
    </location>
</feature>
<dbReference type="GO" id="GO:0022857">
    <property type="term" value="F:transmembrane transporter activity"/>
    <property type="evidence" value="ECO:0007669"/>
    <property type="project" value="InterPro"/>
</dbReference>
<evidence type="ECO:0000313" key="9">
    <source>
        <dbReference type="EMBL" id="SEJ14101.1"/>
    </source>
</evidence>
<dbReference type="PANTHER" id="PTHR43791:SF36">
    <property type="entry name" value="TRANSPORTER, PUTATIVE (AFU_ORTHOLOGUE AFUA_6G08340)-RELATED"/>
    <property type="match status" value="1"/>
</dbReference>
<keyword evidence="5 7" id="KW-1133">Transmembrane helix</keyword>
<dbReference type="Pfam" id="PF07690">
    <property type="entry name" value="MFS_1"/>
    <property type="match status" value="1"/>
</dbReference>
<dbReference type="STRING" id="915471.SAMN05216201_10533"/>
<dbReference type="RefSeq" id="WP_090309279.1">
    <property type="nucleotide sequence ID" value="NZ_FNZE01000005.1"/>
</dbReference>
<keyword evidence="3 7" id="KW-0812">Transmembrane</keyword>
<evidence type="ECO:0000313" key="10">
    <source>
        <dbReference type="Proteomes" id="UP000242930"/>
    </source>
</evidence>
<dbReference type="GO" id="GO:0016020">
    <property type="term" value="C:membrane"/>
    <property type="evidence" value="ECO:0007669"/>
    <property type="project" value="UniProtKB-SubCell"/>
</dbReference>
<feature type="transmembrane region" description="Helical" evidence="7">
    <location>
        <begin position="28"/>
        <end position="48"/>
    </location>
</feature>
<keyword evidence="10" id="KW-1185">Reference proteome</keyword>
<keyword evidence="6 7" id="KW-0472">Membrane</keyword>
<evidence type="ECO:0000256" key="5">
    <source>
        <dbReference type="ARBA" id="ARBA00022989"/>
    </source>
</evidence>
<feature type="transmembrane region" description="Helical" evidence="7">
    <location>
        <begin position="419"/>
        <end position="439"/>
    </location>
</feature>
<protein>
    <submittedName>
        <fullName evidence="9">Sugar phosphate permease</fullName>
    </submittedName>
</protein>
<keyword evidence="4" id="KW-0058">Aromatic hydrocarbons catabolism</keyword>
<name>A0A1H6WAN9_9PSED</name>
<dbReference type="AlphaFoldDB" id="A0A1H6WAN9"/>
<reference evidence="10" key="1">
    <citation type="submission" date="2016-10" db="EMBL/GenBank/DDBJ databases">
        <authorList>
            <person name="Varghese N."/>
            <person name="Submissions S."/>
        </authorList>
    </citation>
    <scope>NUCLEOTIDE SEQUENCE [LARGE SCALE GENOMIC DNA]</scope>
    <source>
        <strain evidence="10">LMG 25967</strain>
    </source>
</reference>
<gene>
    <name evidence="9" type="ORF">SAMN05216201_10533</name>
</gene>
<feature type="transmembrane region" description="Helical" evidence="7">
    <location>
        <begin position="328"/>
        <end position="347"/>
    </location>
</feature>
<comment type="subcellular location">
    <subcellularLocation>
        <location evidence="1">Membrane</location>
        <topology evidence="1">Multi-pass membrane protein</topology>
    </subcellularLocation>
</comment>
<dbReference type="Gene3D" id="1.20.1250.20">
    <property type="entry name" value="MFS general substrate transporter like domains"/>
    <property type="match status" value="2"/>
</dbReference>
<dbReference type="FunFam" id="1.20.1250.20:FF:000018">
    <property type="entry name" value="MFS transporter permease"/>
    <property type="match status" value="1"/>
</dbReference>
<dbReference type="InterPro" id="IPR036259">
    <property type="entry name" value="MFS_trans_sf"/>
</dbReference>
<feature type="transmembrane region" description="Helical" evidence="7">
    <location>
        <begin position="68"/>
        <end position="90"/>
    </location>
</feature>
<dbReference type="PROSITE" id="PS50850">
    <property type="entry name" value="MFS"/>
    <property type="match status" value="1"/>
</dbReference>
<dbReference type="PANTHER" id="PTHR43791">
    <property type="entry name" value="PERMEASE-RELATED"/>
    <property type="match status" value="1"/>
</dbReference>
<feature type="transmembrane region" description="Helical" evidence="7">
    <location>
        <begin position="295"/>
        <end position="316"/>
    </location>
</feature>
<organism evidence="9 10">
    <name type="scientific">Pseudomonas linyingensis</name>
    <dbReference type="NCBI Taxonomy" id="915471"/>
    <lineage>
        <taxon>Bacteria</taxon>
        <taxon>Pseudomonadati</taxon>
        <taxon>Pseudomonadota</taxon>
        <taxon>Gammaproteobacteria</taxon>
        <taxon>Pseudomonadales</taxon>
        <taxon>Pseudomonadaceae</taxon>
        <taxon>Pseudomonas</taxon>
    </lineage>
</organism>
<feature type="domain" description="Major facilitator superfamily (MFS) profile" evidence="8">
    <location>
        <begin position="32"/>
        <end position="443"/>
    </location>
</feature>
<evidence type="ECO:0000256" key="1">
    <source>
        <dbReference type="ARBA" id="ARBA00004141"/>
    </source>
</evidence>
<feature type="transmembrane region" description="Helical" evidence="7">
    <location>
        <begin position="191"/>
        <end position="213"/>
    </location>
</feature>
<accession>A0A1H6WAN9</accession>
<dbReference type="EMBL" id="FNZE01000005">
    <property type="protein sequence ID" value="SEJ14101.1"/>
    <property type="molecule type" value="Genomic_DNA"/>
</dbReference>
<evidence type="ECO:0000256" key="4">
    <source>
        <dbReference type="ARBA" id="ARBA00022797"/>
    </source>
</evidence>
<dbReference type="SUPFAM" id="SSF103473">
    <property type="entry name" value="MFS general substrate transporter"/>
    <property type="match status" value="1"/>
</dbReference>
<feature type="transmembrane region" description="Helical" evidence="7">
    <location>
        <begin position="159"/>
        <end position="179"/>
    </location>
</feature>
<dbReference type="InterPro" id="IPR020846">
    <property type="entry name" value="MFS_dom"/>
</dbReference>
<feature type="transmembrane region" description="Helical" evidence="7">
    <location>
        <begin position="353"/>
        <end position="375"/>
    </location>
</feature>
<evidence type="ECO:0000259" key="8">
    <source>
        <dbReference type="PROSITE" id="PS50850"/>
    </source>
</evidence>
<evidence type="ECO:0000256" key="3">
    <source>
        <dbReference type="ARBA" id="ARBA00022692"/>
    </source>
</evidence>
<dbReference type="OrthoDB" id="9773957at2"/>
<evidence type="ECO:0000256" key="6">
    <source>
        <dbReference type="ARBA" id="ARBA00023136"/>
    </source>
</evidence>
<feature type="transmembrane region" description="Helical" evidence="7">
    <location>
        <begin position="262"/>
        <end position="283"/>
    </location>
</feature>
<keyword evidence="2" id="KW-0813">Transport</keyword>
<proteinExistence type="predicted"/>